<proteinExistence type="inferred from homology"/>
<keyword evidence="6" id="KW-0282">Flagellum</keyword>
<dbReference type="EMBL" id="FSRL01000001">
    <property type="protein sequence ID" value="SIO13218.1"/>
    <property type="molecule type" value="Genomic_DNA"/>
</dbReference>
<accession>A0A1N6H078</accession>
<evidence type="ECO:0000256" key="2">
    <source>
        <dbReference type="ARBA" id="ARBA00023143"/>
    </source>
</evidence>
<evidence type="ECO:0000256" key="3">
    <source>
        <dbReference type="RuleBase" id="RU362073"/>
    </source>
</evidence>
<reference evidence="7" key="1">
    <citation type="submission" date="2016-11" db="EMBL/GenBank/DDBJ databases">
        <authorList>
            <person name="Varghese N."/>
            <person name="Submissions S."/>
        </authorList>
    </citation>
    <scope>NUCLEOTIDE SEQUENCE [LARGE SCALE GENOMIC DNA]</scope>
    <source>
        <strain evidence="7">DSM 29440</strain>
    </source>
</reference>
<comment type="subcellular location">
    <subcellularLocation>
        <location evidence="3">Secreted</location>
    </subcellularLocation>
    <subcellularLocation>
        <location evidence="3">Bacterial flagellum</location>
    </subcellularLocation>
</comment>
<dbReference type="PANTHER" id="PTHR42792">
    <property type="entry name" value="FLAGELLIN"/>
    <property type="match status" value="1"/>
</dbReference>
<evidence type="ECO:0000256" key="1">
    <source>
        <dbReference type="ARBA" id="ARBA00005709"/>
    </source>
</evidence>
<dbReference type="GO" id="GO:0005576">
    <property type="term" value="C:extracellular region"/>
    <property type="evidence" value="ECO:0007669"/>
    <property type="project" value="UniProtKB-SubCell"/>
</dbReference>
<dbReference type="GO" id="GO:0009288">
    <property type="term" value="C:bacterial-type flagellum"/>
    <property type="evidence" value="ECO:0007669"/>
    <property type="project" value="UniProtKB-SubCell"/>
</dbReference>
<evidence type="ECO:0000259" key="5">
    <source>
        <dbReference type="Pfam" id="PF00700"/>
    </source>
</evidence>
<dbReference type="SUPFAM" id="SSF64518">
    <property type="entry name" value="Phase 1 flagellin"/>
    <property type="match status" value="1"/>
</dbReference>
<keyword evidence="7" id="KW-1185">Reference proteome</keyword>
<comment type="similarity">
    <text evidence="1 3">Belongs to the bacterial flagellin family.</text>
</comment>
<evidence type="ECO:0000259" key="4">
    <source>
        <dbReference type="Pfam" id="PF00669"/>
    </source>
</evidence>
<organism evidence="6 7">
    <name type="scientific">Vannielia litorea</name>
    <dbReference type="NCBI Taxonomy" id="1217970"/>
    <lineage>
        <taxon>Bacteria</taxon>
        <taxon>Pseudomonadati</taxon>
        <taxon>Pseudomonadota</taxon>
        <taxon>Alphaproteobacteria</taxon>
        <taxon>Rhodobacterales</taxon>
        <taxon>Paracoccaceae</taxon>
        <taxon>Vannielia</taxon>
    </lineage>
</organism>
<feature type="domain" description="Flagellin N-terminal" evidence="4">
    <location>
        <begin position="4"/>
        <end position="137"/>
    </location>
</feature>
<evidence type="ECO:0000313" key="6">
    <source>
        <dbReference type="EMBL" id="SIO13218.1"/>
    </source>
</evidence>
<protein>
    <recommendedName>
        <fullName evidence="3">Flagellin</fullName>
    </recommendedName>
</protein>
<dbReference type="Pfam" id="PF00669">
    <property type="entry name" value="Flagellin_N"/>
    <property type="match status" value="1"/>
</dbReference>
<dbReference type="Proteomes" id="UP000184932">
    <property type="component" value="Unassembled WGS sequence"/>
</dbReference>
<dbReference type="STRING" id="1217970.SAMN05444002_2960"/>
<dbReference type="RefSeq" id="WP_074256917.1">
    <property type="nucleotide sequence ID" value="NZ_FSRL01000001.1"/>
</dbReference>
<dbReference type="Gene3D" id="1.20.1330.10">
    <property type="entry name" value="f41 fragment of flagellin, N-terminal domain"/>
    <property type="match status" value="1"/>
</dbReference>
<dbReference type="AlphaFoldDB" id="A0A1N6H078"/>
<dbReference type="PRINTS" id="PR00207">
    <property type="entry name" value="FLAGELLIN"/>
</dbReference>
<comment type="function">
    <text evidence="3">Flagellin is the subunit protein which polymerizes to form the filaments of bacterial flagella.</text>
</comment>
<dbReference type="Pfam" id="PF00700">
    <property type="entry name" value="Flagellin_C"/>
    <property type="match status" value="1"/>
</dbReference>
<evidence type="ECO:0000313" key="7">
    <source>
        <dbReference type="Proteomes" id="UP000184932"/>
    </source>
</evidence>
<dbReference type="OrthoDB" id="8328560at2"/>
<dbReference type="GO" id="GO:0005198">
    <property type="term" value="F:structural molecule activity"/>
    <property type="evidence" value="ECO:0007669"/>
    <property type="project" value="UniProtKB-UniRule"/>
</dbReference>
<gene>
    <name evidence="6" type="ORF">SAMN05444002_2960</name>
</gene>
<name>A0A1N6H078_9RHOB</name>
<keyword evidence="2 3" id="KW-0975">Bacterial flagellum</keyword>
<dbReference type="InterPro" id="IPR001029">
    <property type="entry name" value="Flagellin_N"/>
</dbReference>
<keyword evidence="6" id="KW-0966">Cell projection</keyword>
<sequence length="517" mass="52217">MSSILTNTSSMVALQTLRGINMSLEQTQAEISTGKSVGSARDNSAIWAISKVMESDVRGFKAISESLSLGESTVAVARNGAETVTDLLVQMKEKIVGAQEENVDRGKLQADIDALSDQIASVVGAAQFNGLNLLSGTDEVNILSSLDRSAGGTVAASDIAVARQDLSFDAGVMGTTNNLATYITAADGSNSLAGVAGNQFSNAANTMTIALASATAGSSNTYNLQVNGTTVTYTSATSGNTVTSVADGIVAALNAAGIEDITASAATGTITLSSTVKFDDVEVNFSTTDSAVTANVNGGGAGGAGAGFTGETINARASSVTFSTTAAVQDGDGYRVSIGGVNYDYIAGPGENMEDVARGLKTVIDGAGVANISTNVMQDATTGAWVLQLDNDSSTDLALTDDGFSGGTATGGLSGVDKLDVTTDEGVEAALANIETYIDTAIGAAAAFGSVEGRIETQSEFIQNLTDSLTAGIGSLVDADMEAASARLQALQVQQQLGVQSLSIANQSPQSILSLFR</sequence>
<keyword evidence="6" id="KW-0969">Cilium</keyword>
<keyword evidence="3" id="KW-0964">Secreted</keyword>
<dbReference type="InterPro" id="IPR001492">
    <property type="entry name" value="Flagellin"/>
</dbReference>
<dbReference type="PANTHER" id="PTHR42792:SF2">
    <property type="entry name" value="FLAGELLIN"/>
    <property type="match status" value="1"/>
</dbReference>
<dbReference type="InterPro" id="IPR046358">
    <property type="entry name" value="Flagellin_C"/>
</dbReference>
<feature type="domain" description="Flagellin C-terminal" evidence="5">
    <location>
        <begin position="433"/>
        <end position="516"/>
    </location>
</feature>